<protein>
    <submittedName>
        <fullName evidence="1">Beat protein</fullName>
    </submittedName>
</protein>
<evidence type="ECO:0000313" key="1">
    <source>
        <dbReference type="EMBL" id="KAI4456002.1"/>
    </source>
</evidence>
<keyword evidence="2" id="KW-1185">Reference proteome</keyword>
<organism evidence="1 2">
    <name type="scientific">Holotrichia oblita</name>
    <name type="common">Chafer beetle</name>
    <dbReference type="NCBI Taxonomy" id="644536"/>
    <lineage>
        <taxon>Eukaryota</taxon>
        <taxon>Metazoa</taxon>
        <taxon>Ecdysozoa</taxon>
        <taxon>Arthropoda</taxon>
        <taxon>Hexapoda</taxon>
        <taxon>Insecta</taxon>
        <taxon>Pterygota</taxon>
        <taxon>Neoptera</taxon>
        <taxon>Endopterygota</taxon>
        <taxon>Coleoptera</taxon>
        <taxon>Polyphaga</taxon>
        <taxon>Scarabaeiformia</taxon>
        <taxon>Scarabaeidae</taxon>
        <taxon>Melolonthinae</taxon>
        <taxon>Holotrichia</taxon>
    </lineage>
</organism>
<dbReference type="Proteomes" id="UP001056778">
    <property type="component" value="Chromosome 8"/>
</dbReference>
<proteinExistence type="predicted"/>
<reference evidence="1" key="1">
    <citation type="submission" date="2022-04" db="EMBL/GenBank/DDBJ databases">
        <title>Chromosome-scale genome assembly of Holotrichia oblita Faldermann.</title>
        <authorList>
            <person name="Rongchong L."/>
        </authorList>
    </citation>
    <scope>NUCLEOTIDE SEQUENCE</scope>
    <source>
        <strain evidence="1">81SQS9</strain>
    </source>
</reference>
<dbReference type="EMBL" id="CM043022">
    <property type="protein sequence ID" value="KAI4456002.1"/>
    <property type="molecule type" value="Genomic_DNA"/>
</dbReference>
<name>A0ACB9SQI5_HOLOL</name>
<gene>
    <name evidence="1" type="ORF">MML48_8g00004212</name>
</gene>
<accession>A0ACB9SQI5</accession>
<evidence type="ECO:0000313" key="2">
    <source>
        <dbReference type="Proteomes" id="UP001056778"/>
    </source>
</evidence>
<comment type="caution">
    <text evidence="1">The sequence shown here is derived from an EMBL/GenBank/DDBJ whole genome shotgun (WGS) entry which is preliminary data.</text>
</comment>
<sequence length="124" mass="14347">MSSWRKSRWRTAASIVAKCQRTHLLSLRILKPDICSTIKDNVAKSFLQVIIPPIDDPKITGIKNRYRIGDYLKTECKSRNSFPAANLTWFVNGKDVEPIHIRHQKAHVTDESLYTYVLYSNIFP</sequence>